<evidence type="ECO:0000256" key="2">
    <source>
        <dbReference type="ARBA" id="ARBA00022679"/>
    </source>
</evidence>
<dbReference type="GO" id="GO:0000032">
    <property type="term" value="P:cell wall mannoprotein biosynthetic process"/>
    <property type="evidence" value="ECO:0007669"/>
    <property type="project" value="TreeGrafter"/>
</dbReference>
<dbReference type="PANTHER" id="PTHR31121:SF6">
    <property type="entry name" value="ALPHA-1,2 MANNOSYLTRANSFERASE KTR1"/>
    <property type="match status" value="1"/>
</dbReference>
<keyword evidence="2" id="KW-0808">Transferase</keyword>
<dbReference type="InterPro" id="IPR002685">
    <property type="entry name" value="Glyco_trans_15"/>
</dbReference>
<dbReference type="Gene3D" id="3.90.550.10">
    <property type="entry name" value="Spore Coat Polysaccharide Biosynthesis Protein SpsA, Chain A"/>
    <property type="match status" value="1"/>
</dbReference>
<comment type="similarity">
    <text evidence="1">Belongs to the glycosyltransferase 15 family.</text>
</comment>
<evidence type="ECO:0000313" key="4">
    <source>
        <dbReference type="Proteomes" id="UP001164286"/>
    </source>
</evidence>
<gene>
    <name evidence="3" type="ORF">MKK02DRAFT_19580</name>
</gene>
<evidence type="ECO:0000256" key="1">
    <source>
        <dbReference type="ARBA" id="ARBA00007677"/>
    </source>
</evidence>
<sequence length="316" mass="36569">YTAAIAWLTRRQKLAETAVSLESIARNMPMAQPYSMLMMHSGDLSSDSIQHEFRDRLLARAAALETAEAGVARKLRVMESMLVFVYINMDVPVGIAKKGKDALEPMFFGGNWPGYHSMCRFFAVSIFWHPQIRNYDYYMRMDSDSYIITPMIEDPFRRAVRHGIRYAFRKAGGDPDFAVRKLPAYLLDYTNRHPKLDLADKLRAGRFPVMKEDKDIPTWYNNWEIAHLASFRKPEVADFLLDLLKHEEGFYKHRWGDAGLRRATTLMFFEPGTVVQYCDFKYHHQHPMYQVALPTEDVSLTGLLYYPPSPVAADHP</sequence>
<dbReference type="Proteomes" id="UP001164286">
    <property type="component" value="Unassembled WGS sequence"/>
</dbReference>
<dbReference type="GO" id="GO:0000026">
    <property type="term" value="F:alpha-1,2-mannosyltransferase activity"/>
    <property type="evidence" value="ECO:0007669"/>
    <property type="project" value="TreeGrafter"/>
</dbReference>
<name>A0AA38H1V2_9TREE</name>
<dbReference type="EMBL" id="JAKWFO010000012">
    <property type="protein sequence ID" value="KAI9633107.1"/>
    <property type="molecule type" value="Genomic_DNA"/>
</dbReference>
<organism evidence="3 4">
    <name type="scientific">Dioszegia hungarica</name>
    <dbReference type="NCBI Taxonomy" id="4972"/>
    <lineage>
        <taxon>Eukaryota</taxon>
        <taxon>Fungi</taxon>
        <taxon>Dikarya</taxon>
        <taxon>Basidiomycota</taxon>
        <taxon>Agaricomycotina</taxon>
        <taxon>Tremellomycetes</taxon>
        <taxon>Tremellales</taxon>
        <taxon>Bulleribasidiaceae</taxon>
        <taxon>Dioszegia</taxon>
    </lineage>
</organism>
<reference evidence="3" key="1">
    <citation type="journal article" date="2022" name="G3 (Bethesda)">
        <title>High quality genome of the basidiomycete yeast Dioszegia hungarica PDD-24b-2 isolated from cloud water.</title>
        <authorList>
            <person name="Jarrige D."/>
            <person name="Haridas S."/>
            <person name="Bleykasten-Grosshans C."/>
            <person name="Joly M."/>
            <person name="Nadalig T."/>
            <person name="Sancelme M."/>
            <person name="Vuilleumier S."/>
            <person name="Grigoriev I.V."/>
            <person name="Amato P."/>
            <person name="Bringel F."/>
        </authorList>
    </citation>
    <scope>NUCLEOTIDE SEQUENCE</scope>
    <source>
        <strain evidence="3">PDD-24b-2</strain>
    </source>
</reference>
<dbReference type="RefSeq" id="XP_052942884.1">
    <property type="nucleotide sequence ID" value="XM_053086113.1"/>
</dbReference>
<dbReference type="GO" id="GO:0005794">
    <property type="term" value="C:Golgi apparatus"/>
    <property type="evidence" value="ECO:0007669"/>
    <property type="project" value="TreeGrafter"/>
</dbReference>
<keyword evidence="4" id="KW-1185">Reference proteome</keyword>
<dbReference type="GeneID" id="77725314"/>
<dbReference type="GO" id="GO:0006487">
    <property type="term" value="P:protein N-linked glycosylation"/>
    <property type="evidence" value="ECO:0007669"/>
    <property type="project" value="TreeGrafter"/>
</dbReference>
<dbReference type="Pfam" id="PF01793">
    <property type="entry name" value="Glyco_transf_15"/>
    <property type="match status" value="1"/>
</dbReference>
<feature type="non-terminal residue" evidence="3">
    <location>
        <position position="316"/>
    </location>
</feature>
<comment type="caution">
    <text evidence="3">The sequence shown here is derived from an EMBL/GenBank/DDBJ whole genome shotgun (WGS) entry which is preliminary data.</text>
</comment>
<protein>
    <submittedName>
        <fullName evidence="3">Glycolipid 2-alpha-mannosyltransferase-domain-containing protein</fullName>
    </submittedName>
</protein>
<proteinExistence type="inferred from homology"/>
<dbReference type="PANTHER" id="PTHR31121">
    <property type="entry name" value="ALPHA-1,2 MANNOSYLTRANSFERASE KTR1"/>
    <property type="match status" value="1"/>
</dbReference>
<dbReference type="AlphaFoldDB" id="A0AA38H1V2"/>
<dbReference type="InterPro" id="IPR029044">
    <property type="entry name" value="Nucleotide-diphossugar_trans"/>
</dbReference>
<accession>A0AA38H1V2</accession>
<dbReference type="SUPFAM" id="SSF53448">
    <property type="entry name" value="Nucleotide-diphospho-sugar transferases"/>
    <property type="match status" value="1"/>
</dbReference>
<dbReference type="GO" id="GO:0016020">
    <property type="term" value="C:membrane"/>
    <property type="evidence" value="ECO:0007669"/>
    <property type="project" value="InterPro"/>
</dbReference>
<evidence type="ECO:0000313" key="3">
    <source>
        <dbReference type="EMBL" id="KAI9633107.1"/>
    </source>
</evidence>